<evidence type="ECO:0000313" key="6">
    <source>
        <dbReference type="Proteomes" id="UP000642876"/>
    </source>
</evidence>
<sequence length="183" mass="19485">MFHRTSTRLAAVLLAATLPLAACVDESDTKVGETSEDLEESVEAKENEKPSFNVEETDPKVTDKITGESVEDPAMELSYKWQGTSSSGNGSVVVVAVTNKSDAPLPVDALTPALRYNTGDDNFTDATYISDPEKADVDVVGIDRPLGPGATTNAKFPFDVAPGNLWDAEFTVGNVTFKGNLNN</sequence>
<evidence type="ECO:0000313" key="4">
    <source>
        <dbReference type="EMBL" id="QNP89773.1"/>
    </source>
</evidence>
<evidence type="ECO:0000256" key="1">
    <source>
        <dbReference type="SAM" id="MobiDB-lite"/>
    </source>
</evidence>
<evidence type="ECO:0008006" key="7">
    <source>
        <dbReference type="Google" id="ProtNLM"/>
    </source>
</evidence>
<evidence type="ECO:0000256" key="2">
    <source>
        <dbReference type="SAM" id="SignalP"/>
    </source>
</evidence>
<keyword evidence="6" id="KW-1185">Reference proteome</keyword>
<dbReference type="EMBL" id="CP061032">
    <property type="protein sequence ID" value="QNP89773.1"/>
    <property type="molecule type" value="Genomic_DNA"/>
</dbReference>
<reference evidence="5 6" key="1">
    <citation type="submission" date="2020-08" db="EMBL/GenBank/DDBJ databases">
        <title>novel species in genus Corynebacterium.</title>
        <authorList>
            <person name="Zhang G."/>
        </authorList>
    </citation>
    <scope>NUCLEOTIDE SEQUENCE [LARGE SCALE GENOMIC DNA]</scope>
    <source>
        <strain evidence="4">Zg-917</strain>
        <strain evidence="5 6">zg-917</strain>
    </source>
</reference>
<keyword evidence="2" id="KW-0732">Signal</keyword>
<evidence type="ECO:0000313" key="5">
    <source>
        <dbReference type="Proteomes" id="UP000516235"/>
    </source>
</evidence>
<accession>A0A7H0JXK7</accession>
<feature type="signal peptide" evidence="2">
    <location>
        <begin position="1"/>
        <end position="21"/>
    </location>
</feature>
<protein>
    <recommendedName>
        <fullName evidence="7">DUF4352 domain-containing protein</fullName>
    </recommendedName>
</protein>
<feature type="region of interest" description="Disordered" evidence="1">
    <location>
        <begin position="26"/>
        <end position="55"/>
    </location>
</feature>
<dbReference type="Proteomes" id="UP000516235">
    <property type="component" value="Chromosome"/>
</dbReference>
<dbReference type="EMBL" id="JACMYE010000001">
    <property type="protein sequence ID" value="MBC3177785.1"/>
    <property type="molecule type" value="Genomic_DNA"/>
</dbReference>
<dbReference type="KEGG" id="cluj:IAU68_08775"/>
<gene>
    <name evidence="3" type="ORF">H7348_00425</name>
    <name evidence="4" type="ORF">IAU68_08775</name>
</gene>
<name>A0A7H0JXK7_9CORY</name>
<proteinExistence type="predicted"/>
<feature type="chain" id="PRO_5038475505" description="DUF4352 domain-containing protein" evidence="2">
    <location>
        <begin position="22"/>
        <end position="183"/>
    </location>
</feature>
<dbReference type="Proteomes" id="UP000642876">
    <property type="component" value="Unassembled WGS sequence"/>
</dbReference>
<organism evidence="4 5">
    <name type="scientific">Corynebacterium lujinxingii</name>
    <dbReference type="NCBI Taxonomy" id="2763010"/>
    <lineage>
        <taxon>Bacteria</taxon>
        <taxon>Bacillati</taxon>
        <taxon>Actinomycetota</taxon>
        <taxon>Actinomycetes</taxon>
        <taxon>Mycobacteriales</taxon>
        <taxon>Corynebacteriaceae</taxon>
        <taxon>Corynebacterium</taxon>
    </lineage>
</organism>
<dbReference type="AlphaFoldDB" id="A0A7H0JXK7"/>
<evidence type="ECO:0000313" key="3">
    <source>
        <dbReference type="EMBL" id="MBC3177785.1"/>
    </source>
</evidence>
<dbReference type="RefSeq" id="WP_171192915.1">
    <property type="nucleotide sequence ID" value="NZ_CP061032.1"/>
</dbReference>